<dbReference type="GO" id="GO:0070124">
    <property type="term" value="P:mitochondrial translational initiation"/>
    <property type="evidence" value="ECO:0007669"/>
    <property type="project" value="TreeGrafter"/>
</dbReference>
<evidence type="ECO:0000313" key="5">
    <source>
        <dbReference type="Proteomes" id="UP000509704"/>
    </source>
</evidence>
<sequence length="172" mass="19917">MFRLARTHTLPPSSWCIPKYFSSSHPIFQDYPPLDHSMLNPLSAKNTSSSQKNNELSQSLNHLYSNKHEVSSKRDFFEYSHKPKDDALSSRLTGVVAGRTVNVFNNDTSSAFRQLNAIMFANNIAQDKRAQRFYMKPGKVAEMKRSQKHRRDFMKGFKRLIEIVKDAKRKGY</sequence>
<dbReference type="GO" id="GO:0005763">
    <property type="term" value="C:mitochondrial small ribosomal subunit"/>
    <property type="evidence" value="ECO:0007669"/>
    <property type="project" value="TreeGrafter"/>
</dbReference>
<accession>A0A7H9B477</accession>
<dbReference type="GeneID" id="59237089"/>
<dbReference type="Pfam" id="PF01165">
    <property type="entry name" value="Ribosomal_S21"/>
    <property type="match status" value="1"/>
</dbReference>
<dbReference type="InterPro" id="IPR001911">
    <property type="entry name" value="Ribosomal_bS21"/>
</dbReference>
<evidence type="ECO:0000313" key="4">
    <source>
        <dbReference type="EMBL" id="QLG73347.1"/>
    </source>
</evidence>
<proteinExistence type="inferred from homology"/>
<protein>
    <recommendedName>
        <fullName evidence="6">Ribosomal protein S21</fullName>
    </recommendedName>
</protein>
<name>A0A7H9B477_ZYGMR</name>
<evidence type="ECO:0008006" key="6">
    <source>
        <dbReference type="Google" id="ProtNLM"/>
    </source>
</evidence>
<dbReference type="PANTHER" id="PTHR41237">
    <property type="entry name" value="37S RIBOSOMAL PROTEIN MRP21, MITOCHONDRIAL"/>
    <property type="match status" value="1"/>
</dbReference>
<comment type="similarity">
    <text evidence="1">Belongs to the bacterial ribosomal protein bS21 family.</text>
</comment>
<dbReference type="RefSeq" id="XP_037145074.1">
    <property type="nucleotide sequence ID" value="XM_037289179.1"/>
</dbReference>
<evidence type="ECO:0000256" key="1">
    <source>
        <dbReference type="ARBA" id="ARBA00006640"/>
    </source>
</evidence>
<dbReference type="PANTHER" id="PTHR41237:SF1">
    <property type="entry name" value="SMALL RIBOSOMAL SUBUNIT PROTEIN BS21M"/>
    <property type="match status" value="1"/>
</dbReference>
<gene>
    <name evidence="4" type="ORF">HG535_0E04310</name>
</gene>
<reference evidence="4 5" key="1">
    <citation type="submission" date="2020-07" db="EMBL/GenBank/DDBJ databases">
        <title>The yeast mating-type switching endonuclease HO is a domesticated member of an unorthodox homing genetic element family.</title>
        <authorList>
            <person name="Coughlan A.Y."/>
            <person name="Lombardi L."/>
            <person name="Braun-Galleani S."/>
            <person name="Martos A.R."/>
            <person name="Galeote V."/>
            <person name="Bigey F."/>
            <person name="Dequin S."/>
            <person name="Byrne K.P."/>
            <person name="Wolfe K.H."/>
        </authorList>
    </citation>
    <scope>NUCLEOTIDE SEQUENCE [LARGE SCALE GENOMIC DNA]</scope>
    <source>
        <strain evidence="4 5">NRRL Y-6702</strain>
    </source>
</reference>
<evidence type="ECO:0000256" key="3">
    <source>
        <dbReference type="ARBA" id="ARBA00023274"/>
    </source>
</evidence>
<dbReference type="AlphaFoldDB" id="A0A7H9B477"/>
<dbReference type="EMBL" id="CP058608">
    <property type="protein sequence ID" value="QLG73347.1"/>
    <property type="molecule type" value="Genomic_DNA"/>
</dbReference>
<keyword evidence="3" id="KW-0687">Ribonucleoprotein</keyword>
<dbReference type="Proteomes" id="UP000509704">
    <property type="component" value="Chromosome 5"/>
</dbReference>
<dbReference type="GO" id="GO:0003735">
    <property type="term" value="F:structural constituent of ribosome"/>
    <property type="evidence" value="ECO:0007669"/>
    <property type="project" value="InterPro"/>
</dbReference>
<dbReference type="OrthoDB" id="2501249at2759"/>
<evidence type="ECO:0000256" key="2">
    <source>
        <dbReference type="ARBA" id="ARBA00022980"/>
    </source>
</evidence>
<keyword evidence="2" id="KW-0689">Ribosomal protein</keyword>
<keyword evidence="5" id="KW-1185">Reference proteome</keyword>
<organism evidence="4 5">
    <name type="scientific">Zygotorulaspora mrakii</name>
    <name type="common">Zygosaccharomyces mrakii</name>
    <dbReference type="NCBI Taxonomy" id="42260"/>
    <lineage>
        <taxon>Eukaryota</taxon>
        <taxon>Fungi</taxon>
        <taxon>Dikarya</taxon>
        <taxon>Ascomycota</taxon>
        <taxon>Saccharomycotina</taxon>
        <taxon>Saccharomycetes</taxon>
        <taxon>Saccharomycetales</taxon>
        <taxon>Saccharomycetaceae</taxon>
        <taxon>Zygotorulaspora</taxon>
    </lineage>
</organism>
<dbReference type="InterPro" id="IPR052837">
    <property type="entry name" value="Mitoribosomal_bS21"/>
</dbReference>
<dbReference type="KEGG" id="zmk:HG535_0E04310"/>